<dbReference type="Pfam" id="PF00462">
    <property type="entry name" value="Glutaredoxin"/>
    <property type="match status" value="1"/>
</dbReference>
<feature type="domain" description="Glutaredoxin" evidence="1">
    <location>
        <begin position="15"/>
        <end position="71"/>
    </location>
</feature>
<gene>
    <name evidence="2" type="ORF">UFOPK1392_02446</name>
</gene>
<evidence type="ECO:0000259" key="1">
    <source>
        <dbReference type="Pfam" id="PF00462"/>
    </source>
</evidence>
<accession>A0A6J5YEW5</accession>
<dbReference type="PROSITE" id="PS51354">
    <property type="entry name" value="GLUTAREDOXIN_2"/>
    <property type="match status" value="1"/>
</dbReference>
<sequence>MSGSDTGSAPAAPEITVLWRPGCGFCRMLFSGLERHGVAHSTINIWEDAGARAMLNDRIGSETVPTVLIGDAVMVNPSITDLLERLEA</sequence>
<dbReference type="CDD" id="cd02976">
    <property type="entry name" value="NrdH"/>
    <property type="match status" value="1"/>
</dbReference>
<dbReference type="InterPro" id="IPR036249">
    <property type="entry name" value="Thioredoxin-like_sf"/>
</dbReference>
<proteinExistence type="predicted"/>
<reference evidence="2" key="1">
    <citation type="submission" date="2020-05" db="EMBL/GenBank/DDBJ databases">
        <authorList>
            <person name="Chiriac C."/>
            <person name="Salcher M."/>
            <person name="Ghai R."/>
            <person name="Kavagutti S V."/>
        </authorList>
    </citation>
    <scope>NUCLEOTIDE SEQUENCE</scope>
</reference>
<protein>
    <submittedName>
        <fullName evidence="2">Unannotated protein</fullName>
    </submittedName>
</protein>
<evidence type="ECO:0000313" key="2">
    <source>
        <dbReference type="EMBL" id="CAB4324670.1"/>
    </source>
</evidence>
<dbReference type="SUPFAM" id="SSF52833">
    <property type="entry name" value="Thioredoxin-like"/>
    <property type="match status" value="1"/>
</dbReference>
<dbReference type="InterPro" id="IPR002109">
    <property type="entry name" value="Glutaredoxin"/>
</dbReference>
<name>A0A6J5YEW5_9ZZZZ</name>
<dbReference type="Gene3D" id="3.40.30.10">
    <property type="entry name" value="Glutaredoxin"/>
    <property type="match status" value="1"/>
</dbReference>
<dbReference type="EMBL" id="CAEMXZ010000191">
    <property type="protein sequence ID" value="CAB4324670.1"/>
    <property type="molecule type" value="Genomic_DNA"/>
</dbReference>
<organism evidence="2">
    <name type="scientific">freshwater metagenome</name>
    <dbReference type="NCBI Taxonomy" id="449393"/>
    <lineage>
        <taxon>unclassified sequences</taxon>
        <taxon>metagenomes</taxon>
        <taxon>ecological metagenomes</taxon>
    </lineage>
</organism>
<dbReference type="AlphaFoldDB" id="A0A6J5YEW5"/>